<dbReference type="Proteomes" id="UP000025227">
    <property type="component" value="Unplaced"/>
</dbReference>
<keyword evidence="1" id="KW-0732">Signal</keyword>
<protein>
    <submittedName>
        <fullName evidence="3">Transferrin binding protein B</fullName>
    </submittedName>
</protein>
<name>A0A7I4YCW0_HAECO</name>
<dbReference type="WBParaSite" id="HCON_00086010-00001">
    <property type="protein sequence ID" value="HCON_00086010-00001"/>
    <property type="gene ID" value="HCON_00086010"/>
</dbReference>
<evidence type="ECO:0000256" key="1">
    <source>
        <dbReference type="SAM" id="SignalP"/>
    </source>
</evidence>
<proteinExistence type="predicted"/>
<feature type="chain" id="PRO_5029642834" evidence="1">
    <location>
        <begin position="16"/>
        <end position="272"/>
    </location>
</feature>
<reference evidence="3" key="1">
    <citation type="submission" date="2020-12" db="UniProtKB">
        <authorList>
            <consortium name="WormBaseParasite"/>
        </authorList>
    </citation>
    <scope>IDENTIFICATION</scope>
    <source>
        <strain evidence="3">MHco3</strain>
    </source>
</reference>
<accession>A0A7I4YCW0</accession>
<dbReference type="AlphaFoldDB" id="A0A7I4YCW0"/>
<keyword evidence="2" id="KW-1185">Reference proteome</keyword>
<evidence type="ECO:0000313" key="3">
    <source>
        <dbReference type="WBParaSite" id="HCON_00086010-00001"/>
    </source>
</evidence>
<evidence type="ECO:0000313" key="2">
    <source>
        <dbReference type="Proteomes" id="UP000025227"/>
    </source>
</evidence>
<sequence>MRVTLLLLCVTIAYCQKNATDTTRKKTATNDVVVSIVKISRDSPRPLVAYNQGSLTPPFPAIAKIRSKTKPTSSDQIITDVGSEAISGLNEDLHKLVNTLEHAKGSKGAFYRKATRTGSTYSTNPFQVEYTGEPYLSGYRGIPEGQETSSGGPNYMGALTKSNKAGKHTFGSYGSIDSEKAQMWQSRSMGSNVAGYDRSGWNLLLYNLIVHMPAMRITMADIQFLLPYTSVQNQLTVPDQIRTVPVTKKVPTTVTVLAIGTAAVTIQTTAVK</sequence>
<feature type="signal peptide" evidence="1">
    <location>
        <begin position="1"/>
        <end position="15"/>
    </location>
</feature>
<dbReference type="OrthoDB" id="5869048at2759"/>
<organism evidence="2 3">
    <name type="scientific">Haemonchus contortus</name>
    <name type="common">Barber pole worm</name>
    <dbReference type="NCBI Taxonomy" id="6289"/>
    <lineage>
        <taxon>Eukaryota</taxon>
        <taxon>Metazoa</taxon>
        <taxon>Ecdysozoa</taxon>
        <taxon>Nematoda</taxon>
        <taxon>Chromadorea</taxon>
        <taxon>Rhabditida</taxon>
        <taxon>Rhabditina</taxon>
        <taxon>Rhabditomorpha</taxon>
        <taxon>Strongyloidea</taxon>
        <taxon>Trichostrongylidae</taxon>
        <taxon>Haemonchus</taxon>
    </lineage>
</organism>